<dbReference type="GO" id="GO:0052592">
    <property type="term" value="F:oxidoreductase activity, acting on CH or CH2 groups, with an iron-sulfur protein as acceptor"/>
    <property type="evidence" value="ECO:0007669"/>
    <property type="project" value="TreeGrafter"/>
</dbReference>
<dbReference type="PANTHER" id="PTHR31332">
    <property type="entry name" value="7-HYDROXYMETHYL CHLOROPHYLL A REDUCTASE, CHLOROPLASTIC"/>
    <property type="match status" value="1"/>
</dbReference>
<evidence type="ECO:0000259" key="1">
    <source>
        <dbReference type="Pfam" id="PF04432"/>
    </source>
</evidence>
<reference evidence="2" key="1">
    <citation type="journal article" date="2014" name="Front. Microbiol.">
        <title>High frequency of phylogenetically diverse reductive dehalogenase-homologous genes in deep subseafloor sedimentary metagenomes.</title>
        <authorList>
            <person name="Kawai M."/>
            <person name="Futagami T."/>
            <person name="Toyoda A."/>
            <person name="Takaki Y."/>
            <person name="Nishi S."/>
            <person name="Hori S."/>
            <person name="Arai W."/>
            <person name="Tsubouchi T."/>
            <person name="Morono Y."/>
            <person name="Uchiyama I."/>
            <person name="Ito T."/>
            <person name="Fujiyama A."/>
            <person name="Inagaki F."/>
            <person name="Takami H."/>
        </authorList>
    </citation>
    <scope>NUCLEOTIDE SEQUENCE</scope>
    <source>
        <strain evidence="2">Expedition CK06-06</strain>
    </source>
</reference>
<protein>
    <recommendedName>
        <fullName evidence="1">Coenzyme F420 hydrogenase/dehydrogenase beta subunit C-terminal domain-containing protein</fullName>
    </recommendedName>
</protein>
<organism evidence="2">
    <name type="scientific">marine sediment metagenome</name>
    <dbReference type="NCBI Taxonomy" id="412755"/>
    <lineage>
        <taxon>unclassified sequences</taxon>
        <taxon>metagenomes</taxon>
        <taxon>ecological metagenomes</taxon>
    </lineage>
</organism>
<name>X1K8S3_9ZZZZ</name>
<feature type="domain" description="Coenzyme F420 hydrogenase/dehydrogenase beta subunit C-terminal" evidence="1">
    <location>
        <begin position="3"/>
        <end position="97"/>
    </location>
</feature>
<comment type="caution">
    <text evidence="2">The sequence shown here is derived from an EMBL/GenBank/DDBJ whole genome shotgun (WGS) entry which is preliminary data.</text>
</comment>
<dbReference type="Pfam" id="PF04432">
    <property type="entry name" value="FrhB_FdhB_C"/>
    <property type="match status" value="1"/>
</dbReference>
<dbReference type="PANTHER" id="PTHR31332:SF0">
    <property type="entry name" value="7-HYDROXYMETHYL CHLOROPHYLL A REDUCTASE, CHLOROPLASTIC"/>
    <property type="match status" value="1"/>
</dbReference>
<evidence type="ECO:0000313" key="2">
    <source>
        <dbReference type="EMBL" id="GAI02988.1"/>
    </source>
</evidence>
<dbReference type="InterPro" id="IPR045220">
    <property type="entry name" value="FRHB/FDHB/HCAR-like"/>
</dbReference>
<dbReference type="EMBL" id="BARV01008329">
    <property type="protein sequence ID" value="GAI02988.1"/>
    <property type="molecule type" value="Genomic_DNA"/>
</dbReference>
<dbReference type="AlphaFoldDB" id="X1K8S3"/>
<sequence length="114" mass="13270">MEERFDFFFNDIEKMNIKDYLIIYLKGKDQPLYIEFSELHDIMRHACSVCENFSNFYSDISFGGLGSKDGFTTSIIRTDLGERIYKLAIDKGYIEEPPELNTSIEKSKNACKNN</sequence>
<dbReference type="InterPro" id="IPR007525">
    <property type="entry name" value="FrhB_FdhB_C"/>
</dbReference>
<gene>
    <name evidence="2" type="ORF">S06H3_16771</name>
</gene>
<proteinExistence type="predicted"/>
<accession>X1K8S3</accession>